<accession>A0ABV5BV70</accession>
<evidence type="ECO:0008006" key="3">
    <source>
        <dbReference type="Google" id="ProtNLM"/>
    </source>
</evidence>
<dbReference type="EMBL" id="JBHIRY010000001">
    <property type="protein sequence ID" value="MFB5759035.1"/>
    <property type="molecule type" value="Genomic_DNA"/>
</dbReference>
<proteinExistence type="predicted"/>
<protein>
    <recommendedName>
        <fullName evidence="3">DUF2187 domain-containing protein</fullName>
    </recommendedName>
</protein>
<evidence type="ECO:0000313" key="2">
    <source>
        <dbReference type="Proteomes" id="UP001580430"/>
    </source>
</evidence>
<organism evidence="1 2">
    <name type="scientific">Paenibacillus medicaginis</name>
    <dbReference type="NCBI Taxonomy" id="1470560"/>
    <lineage>
        <taxon>Bacteria</taxon>
        <taxon>Bacillati</taxon>
        <taxon>Bacillota</taxon>
        <taxon>Bacilli</taxon>
        <taxon>Bacillales</taxon>
        <taxon>Paenibacillaceae</taxon>
        <taxon>Paenibacillus</taxon>
    </lineage>
</organism>
<dbReference type="Proteomes" id="UP001580430">
    <property type="component" value="Unassembled WGS sequence"/>
</dbReference>
<dbReference type="RefSeq" id="WP_375518287.1">
    <property type="nucleotide sequence ID" value="NZ_JBHIRY010000001.1"/>
</dbReference>
<name>A0ABV5BV70_9BACL</name>
<comment type="caution">
    <text evidence="1">The sequence shown here is derived from an EMBL/GenBank/DDBJ whole genome shotgun (WGS) entry which is preliminary data.</text>
</comment>
<reference evidence="1 2" key="1">
    <citation type="submission" date="2024-09" db="EMBL/GenBank/DDBJ databases">
        <title>Paenibacillus zeirhizospherea sp. nov., isolated from surface of the maize (Zea mays) roots in a horticulture field, Hungary.</title>
        <authorList>
            <person name="Marton D."/>
            <person name="Farkas M."/>
            <person name="Bedics A."/>
            <person name="Toth E."/>
            <person name="Tancsics A."/>
            <person name="Boka K."/>
            <person name="Marati G."/>
            <person name="Kriszt B."/>
            <person name="Cserhati M."/>
        </authorList>
    </citation>
    <scope>NUCLEOTIDE SEQUENCE [LARGE SCALE GENOMIC DNA]</scope>
    <source>
        <strain evidence="1 2">JCM 18446</strain>
    </source>
</reference>
<gene>
    <name evidence="1" type="ORF">ACE5LO_01380</name>
</gene>
<sequence length="75" mass="8807">MGVHQNITANKFPRQGEWLDTDVEVCFHYNTNTKFRGKIIRDDMEEPNRMIIQLEDGRVVLSTECQYSSIQSDEK</sequence>
<evidence type="ECO:0000313" key="1">
    <source>
        <dbReference type="EMBL" id="MFB5759035.1"/>
    </source>
</evidence>
<keyword evidence="2" id="KW-1185">Reference proteome</keyword>